<dbReference type="EMBL" id="SLWS01000006">
    <property type="protein sequence ID" value="TCO57216.1"/>
    <property type="molecule type" value="Genomic_DNA"/>
</dbReference>
<dbReference type="Proteomes" id="UP000295680">
    <property type="component" value="Unassembled WGS sequence"/>
</dbReference>
<dbReference type="GO" id="GO:0016985">
    <property type="term" value="F:mannan endo-1,4-beta-mannosidase activity"/>
    <property type="evidence" value="ECO:0007669"/>
    <property type="project" value="InterPro"/>
</dbReference>
<comment type="similarity">
    <text evidence="1 4">Belongs to the glycosyl hydrolase 26 family.</text>
</comment>
<evidence type="ECO:0000256" key="1">
    <source>
        <dbReference type="ARBA" id="ARBA00007754"/>
    </source>
</evidence>
<feature type="active site" description="Nucleophile" evidence="4">
    <location>
        <position position="315"/>
    </location>
</feature>
<evidence type="ECO:0000256" key="4">
    <source>
        <dbReference type="PROSITE-ProRule" id="PRU01100"/>
    </source>
</evidence>
<feature type="region of interest" description="Disordered" evidence="5">
    <location>
        <begin position="25"/>
        <end position="63"/>
    </location>
</feature>
<reference evidence="7 8" key="1">
    <citation type="submission" date="2019-03" db="EMBL/GenBank/DDBJ databases">
        <title>Genomic Encyclopedia of Type Strains, Phase IV (KMG-IV): sequencing the most valuable type-strain genomes for metagenomic binning, comparative biology and taxonomic classification.</title>
        <authorList>
            <person name="Goeker M."/>
        </authorList>
    </citation>
    <scope>NUCLEOTIDE SEQUENCE [LARGE SCALE GENOMIC DNA]</scope>
    <source>
        <strain evidence="7 8">DSM 45934</strain>
    </source>
</reference>
<evidence type="ECO:0000256" key="3">
    <source>
        <dbReference type="ARBA" id="ARBA00023295"/>
    </source>
</evidence>
<dbReference type="OrthoDB" id="9816550at2"/>
<dbReference type="InterPro" id="IPR017853">
    <property type="entry name" value="GH"/>
</dbReference>
<dbReference type="SUPFAM" id="SSF51445">
    <property type="entry name" value="(Trans)glycosidases"/>
    <property type="match status" value="1"/>
</dbReference>
<evidence type="ECO:0000259" key="6">
    <source>
        <dbReference type="PROSITE" id="PS51764"/>
    </source>
</evidence>
<gene>
    <name evidence="7" type="ORF">EV192_106693</name>
</gene>
<evidence type="ECO:0000256" key="2">
    <source>
        <dbReference type="ARBA" id="ARBA00022801"/>
    </source>
</evidence>
<dbReference type="PROSITE" id="PS51764">
    <property type="entry name" value="GH26"/>
    <property type="match status" value="1"/>
</dbReference>
<protein>
    <submittedName>
        <fullName evidence="7">Mannan endo-1,4-beta-mannosidase</fullName>
    </submittedName>
</protein>
<feature type="active site" description="Proton donor" evidence="4">
    <location>
        <position position="215"/>
    </location>
</feature>
<dbReference type="InterPro" id="IPR022790">
    <property type="entry name" value="GH26_dom"/>
</dbReference>
<dbReference type="GO" id="GO:0006080">
    <property type="term" value="P:substituted mannan metabolic process"/>
    <property type="evidence" value="ECO:0007669"/>
    <property type="project" value="InterPro"/>
</dbReference>
<evidence type="ECO:0000313" key="7">
    <source>
        <dbReference type="EMBL" id="TCO57216.1"/>
    </source>
</evidence>
<dbReference type="AlphaFoldDB" id="A0A4R2JJM4"/>
<evidence type="ECO:0000313" key="8">
    <source>
        <dbReference type="Proteomes" id="UP000295680"/>
    </source>
</evidence>
<dbReference type="Gene3D" id="3.20.20.80">
    <property type="entry name" value="Glycosidases"/>
    <property type="match status" value="1"/>
</dbReference>
<organism evidence="7 8">
    <name type="scientific">Actinocrispum wychmicini</name>
    <dbReference type="NCBI Taxonomy" id="1213861"/>
    <lineage>
        <taxon>Bacteria</taxon>
        <taxon>Bacillati</taxon>
        <taxon>Actinomycetota</taxon>
        <taxon>Actinomycetes</taxon>
        <taxon>Pseudonocardiales</taxon>
        <taxon>Pseudonocardiaceae</taxon>
        <taxon>Actinocrispum</taxon>
    </lineage>
</organism>
<dbReference type="PANTHER" id="PTHR40079:SF4">
    <property type="entry name" value="GH26 DOMAIN-CONTAINING PROTEIN-RELATED"/>
    <property type="match status" value="1"/>
</dbReference>
<keyword evidence="8" id="KW-1185">Reference proteome</keyword>
<feature type="compositionally biased region" description="Polar residues" evidence="5">
    <location>
        <begin position="46"/>
        <end position="63"/>
    </location>
</feature>
<dbReference type="PRINTS" id="PR00739">
    <property type="entry name" value="GLHYDRLASE26"/>
</dbReference>
<evidence type="ECO:0000256" key="5">
    <source>
        <dbReference type="SAM" id="MobiDB-lite"/>
    </source>
</evidence>
<accession>A0A4R2JJM4</accession>
<name>A0A4R2JJM4_9PSEU</name>
<dbReference type="PANTHER" id="PTHR40079">
    <property type="entry name" value="MANNAN ENDO-1,4-BETA-MANNOSIDASE E-RELATED"/>
    <property type="match status" value="1"/>
</dbReference>
<feature type="domain" description="GH26" evidence="6">
    <location>
        <begin position="63"/>
        <end position="377"/>
    </location>
</feature>
<sequence length="383" mass="42799">MVGMPRVDRRTVLRAVAGAALTAGCSTGTQAPFGPTGIPTLEPSVPRTSARQPSGPSDPQASQDARKLLAWLTGLPQRDAKRVVSGQQIGPEARADYDRMFVGLARRTGHRPALIGVSYDGYWKDGIVPVLIDHWRSGGVVAMDLHLPNPFLAKVDPEAYRIDSAVSKPDLTALLADAKPSDARTRWRTNLDKLADVFEELSDAGVTVIFRPLHEANGLWFWWGHDMKTQNSASKELYRDIHDHMTKTRKLHNILWGFAPAKPWNAPRMKYYPGDDMIDIMGPTIYENTIRFGLRDQTDDISDMLAAARPMALLELGSIEPYDGSWDTAGIIETIRTRYPFLTMFNCWRSWPGVKMSLVDVSNADKLMNDPWIVSAENIDWRT</sequence>
<proteinExistence type="inferred from homology"/>
<dbReference type="InterPro" id="IPR000805">
    <property type="entry name" value="Glyco_hydro_26"/>
</dbReference>
<keyword evidence="3 4" id="KW-0326">Glycosidase</keyword>
<comment type="caution">
    <text evidence="7">The sequence shown here is derived from an EMBL/GenBank/DDBJ whole genome shotgun (WGS) entry which is preliminary data.</text>
</comment>
<dbReference type="PROSITE" id="PS51257">
    <property type="entry name" value="PROKAR_LIPOPROTEIN"/>
    <property type="match status" value="1"/>
</dbReference>
<dbReference type="Pfam" id="PF02156">
    <property type="entry name" value="Glyco_hydro_26"/>
    <property type="match status" value="1"/>
</dbReference>
<keyword evidence="2 4" id="KW-0378">Hydrolase</keyword>